<keyword evidence="2" id="KW-1133">Transmembrane helix</keyword>
<feature type="compositionally biased region" description="Low complexity" evidence="1">
    <location>
        <begin position="202"/>
        <end position="211"/>
    </location>
</feature>
<feature type="compositionally biased region" description="Polar residues" evidence="1">
    <location>
        <begin position="1161"/>
        <end position="1173"/>
    </location>
</feature>
<sequence length="1186" mass="129086">MSQLSTTALTTILTGVGVVMMGLLIGLGFLLFRAVRTHKRLLADLNERGIAIDQAQAQDARASSITKLHAVLQRNAILPFNTKSGWDTLPSQETISQPEPASILSHYEPPKPPRFMGKSTRLSWSFSARREPGKAIHLRKIRVPILSTVLESPKPSPLVPALSRPQADPPSPRKSQCRPSSDQSLFQRHPAFRNDFQERSPESSTTTQSEPLWRSLDAKSIPKTERWIGPNRSTSAAEIPMTTNKKVVSQISRPKLHERSASLCSQSFVNAPGAGLSPLPLKVARIKSDARRSSLLIRSPPRLSVSNLEPAGSSVIYTQSSPILSHSHDLRVQEVSKRHWRSSLIAGPRPIRDTLTLYEKNQGSHGSIKSAVTRFSKAAMPNSRQSQAESRNSTLTNSSSVQSTMSKLSSPACRPLTVRSFSTPRRQSGSYVTAYGSPQERRRTPAGFHEVSENSELPTRQLSQASTQASSIRSSNGNPFQWDPAPYTVGKPPSALKGSPSARKGHKRQNCVRISTQLTILGETGRPNSPPGMNDIQEESPDVSLEKRVCIGPGFSSARSLPQPPGTSILAPDVKLSTPNIRAALKPSSPTLSMANYDHGSIGSLVVGRPGQNSVPVTTHDGNRASTGSLFSTPSFPSPCHGTRSSYGTASRPLALALSRPSNKYREGTGASDPSPNARLSPFGIIIPNFSSAVNQPLLTEEYDPEHPHLVYQTPASSPTQQFSSPFSTTPEELSATLTRTMDYELLQSNDSSPCSPKTIRSHAFLPTAQNRSPPNRSIMRSTISEEPCPVTIDPAILSNDRFNVLNSPFHHRPSILSNGQNGRDSVLMPTSLTSAKLTFEPLLEVTFPSSPPVAEVDNSPASKQGLCPTHVGLELPLRSNQSSPSSMYSASPGASPSLSPLPPCSPRPQHAQLPAPALNFAQMPKLSPFPPRPRDRQTKSLHQSIEKLRRMNSDAKRSGYGEQRYLRLGHEDSTVLPGGENRLEDLGVGGGEDQTWDEKKGRMLIGDMLDNWEEEATMLDLQDTQAGKDQNDKGVTARPKNDSLEKKAERPSSGICPLSSPKENRSSRIWEDGEKFWHSTPPIPPTSSNKPQNTFQPFYSSPAPSLTSTKSPRKREFEVSNDESPDQRPERLGTMNGGRKIAVGNRYRKKSVLGLGSPNARIQVQPPSNAGTPGSLYDGDGFLRD</sequence>
<dbReference type="AlphaFoldDB" id="A0A9P4KCG8"/>
<evidence type="ECO:0000313" key="3">
    <source>
        <dbReference type="EMBL" id="KAF2265128.1"/>
    </source>
</evidence>
<feature type="region of interest" description="Disordered" evidence="1">
    <location>
        <begin position="629"/>
        <end position="648"/>
    </location>
</feature>
<feature type="compositionally biased region" description="Basic and acidic residues" evidence="1">
    <location>
        <begin position="1040"/>
        <end position="1051"/>
    </location>
</feature>
<feature type="compositionally biased region" description="Low complexity" evidence="1">
    <location>
        <begin position="880"/>
        <end position="899"/>
    </location>
</feature>
<proteinExistence type="predicted"/>
<dbReference type="Proteomes" id="UP000800093">
    <property type="component" value="Unassembled WGS sequence"/>
</dbReference>
<keyword evidence="2" id="KW-0812">Transmembrane</keyword>
<dbReference type="EMBL" id="ML986611">
    <property type="protein sequence ID" value="KAF2265128.1"/>
    <property type="molecule type" value="Genomic_DNA"/>
</dbReference>
<dbReference type="OrthoDB" id="3546893at2759"/>
<evidence type="ECO:0000256" key="1">
    <source>
        <dbReference type="SAM" id="MobiDB-lite"/>
    </source>
</evidence>
<feature type="compositionally biased region" description="Polar residues" evidence="1">
    <location>
        <begin position="1087"/>
        <end position="1111"/>
    </location>
</feature>
<comment type="caution">
    <text evidence="3">The sequence shown here is derived from an EMBL/GenBank/DDBJ whole genome shotgun (WGS) entry which is preliminary data.</text>
</comment>
<feature type="compositionally biased region" description="Polar residues" evidence="1">
    <location>
        <begin position="173"/>
        <end position="186"/>
    </location>
</feature>
<feature type="transmembrane region" description="Helical" evidence="2">
    <location>
        <begin position="12"/>
        <end position="32"/>
    </location>
</feature>
<feature type="region of interest" description="Disordered" evidence="1">
    <location>
        <begin position="377"/>
        <end position="541"/>
    </location>
</feature>
<feature type="compositionally biased region" description="Basic and acidic residues" evidence="1">
    <location>
        <begin position="1063"/>
        <end position="1078"/>
    </location>
</feature>
<protein>
    <submittedName>
        <fullName evidence="3">Uncharacterized protein</fullName>
    </submittedName>
</protein>
<feature type="compositionally biased region" description="Polar residues" evidence="1">
    <location>
        <begin position="419"/>
        <end position="431"/>
    </location>
</feature>
<reference evidence="4" key="1">
    <citation type="journal article" date="2020" name="Stud. Mycol.">
        <title>101 Dothideomycetes genomes: A test case for predicting lifestyles and emergence of pathogens.</title>
        <authorList>
            <person name="Haridas S."/>
            <person name="Albert R."/>
            <person name="Binder M."/>
            <person name="Bloem J."/>
            <person name="LaButti K."/>
            <person name="Salamov A."/>
            <person name="Andreopoulos B."/>
            <person name="Baker S."/>
            <person name="Barry K."/>
            <person name="Bills G."/>
            <person name="Bluhm B."/>
            <person name="Cannon C."/>
            <person name="Castanera R."/>
            <person name="Culley D."/>
            <person name="Daum C."/>
            <person name="Ezra D."/>
            <person name="Gonzalez J."/>
            <person name="Henrissat B."/>
            <person name="Kuo A."/>
            <person name="Liang C."/>
            <person name="Lipzen A."/>
            <person name="Lutzoni F."/>
            <person name="Magnuson J."/>
            <person name="Mondo S."/>
            <person name="Nolan M."/>
            <person name="Ohm R."/>
            <person name="Pangilinan J."/>
            <person name="Park H.-J."/>
            <person name="Ramirez L."/>
            <person name="Alfaro M."/>
            <person name="Sun H."/>
            <person name="Tritt A."/>
            <person name="Yoshinaga Y."/>
            <person name="Zwiers L.-H."/>
            <person name="Turgeon B."/>
            <person name="Goodwin S."/>
            <person name="Spatafora J."/>
            <person name="Crous P."/>
            <person name="Grigoriev I."/>
        </authorList>
    </citation>
    <scope>NUCLEOTIDE SEQUENCE [LARGE SCALE GENOMIC DNA]</scope>
    <source>
        <strain evidence="4">CBS 304.66</strain>
    </source>
</reference>
<accession>A0A9P4KCG8</accession>
<feature type="region of interest" description="Disordered" evidence="1">
    <location>
        <begin position="91"/>
        <end position="116"/>
    </location>
</feature>
<feature type="region of interest" description="Disordered" evidence="1">
    <location>
        <begin position="1016"/>
        <end position="1186"/>
    </location>
</feature>
<organism evidence="3 4">
    <name type="scientific">Lojkania enalia</name>
    <dbReference type="NCBI Taxonomy" id="147567"/>
    <lineage>
        <taxon>Eukaryota</taxon>
        <taxon>Fungi</taxon>
        <taxon>Dikarya</taxon>
        <taxon>Ascomycota</taxon>
        <taxon>Pezizomycotina</taxon>
        <taxon>Dothideomycetes</taxon>
        <taxon>Pleosporomycetidae</taxon>
        <taxon>Pleosporales</taxon>
        <taxon>Pleosporales incertae sedis</taxon>
        <taxon>Lojkania</taxon>
    </lineage>
</organism>
<feature type="compositionally biased region" description="Polar residues" evidence="1">
    <location>
        <begin position="382"/>
        <end position="409"/>
    </location>
</feature>
<feature type="compositionally biased region" description="Basic and acidic residues" evidence="1">
    <location>
        <begin position="933"/>
        <end position="974"/>
    </location>
</feature>
<feature type="region of interest" description="Disordered" evidence="1">
    <location>
        <begin position="153"/>
        <end position="216"/>
    </location>
</feature>
<feature type="compositionally biased region" description="Polar residues" evidence="1">
    <location>
        <begin position="454"/>
        <end position="479"/>
    </location>
</feature>
<keyword evidence="2" id="KW-0472">Membrane</keyword>
<evidence type="ECO:0000256" key="2">
    <source>
        <dbReference type="SAM" id="Phobius"/>
    </source>
</evidence>
<keyword evidence="4" id="KW-1185">Reference proteome</keyword>
<feature type="region of interest" description="Disordered" evidence="1">
    <location>
        <begin position="850"/>
        <end position="869"/>
    </location>
</feature>
<evidence type="ECO:0000313" key="4">
    <source>
        <dbReference type="Proteomes" id="UP000800093"/>
    </source>
</evidence>
<gene>
    <name evidence="3" type="ORF">CC78DRAFT_579821</name>
</gene>
<feature type="region of interest" description="Disordered" evidence="1">
    <location>
        <begin position="876"/>
        <end position="996"/>
    </location>
</feature>
<name>A0A9P4KCG8_9PLEO</name>